<feature type="signal peptide" evidence="2">
    <location>
        <begin position="1"/>
        <end position="20"/>
    </location>
</feature>
<evidence type="ECO:0000256" key="1">
    <source>
        <dbReference type="ARBA" id="ARBA00023157"/>
    </source>
</evidence>
<dbReference type="InterPro" id="IPR043504">
    <property type="entry name" value="Peptidase_S1_PA_chymotrypsin"/>
</dbReference>
<organism evidence="4 5">
    <name type="scientific">Nezara viridula</name>
    <name type="common">Southern green stink bug</name>
    <name type="synonym">Cimex viridulus</name>
    <dbReference type="NCBI Taxonomy" id="85310"/>
    <lineage>
        <taxon>Eukaryota</taxon>
        <taxon>Metazoa</taxon>
        <taxon>Ecdysozoa</taxon>
        <taxon>Arthropoda</taxon>
        <taxon>Hexapoda</taxon>
        <taxon>Insecta</taxon>
        <taxon>Pterygota</taxon>
        <taxon>Neoptera</taxon>
        <taxon>Paraneoptera</taxon>
        <taxon>Hemiptera</taxon>
        <taxon>Heteroptera</taxon>
        <taxon>Panheteroptera</taxon>
        <taxon>Pentatomomorpha</taxon>
        <taxon>Pentatomoidea</taxon>
        <taxon>Pentatomidae</taxon>
        <taxon>Pentatominae</taxon>
        <taxon>Nezara</taxon>
    </lineage>
</organism>
<dbReference type="GO" id="GO:0004252">
    <property type="term" value="F:serine-type endopeptidase activity"/>
    <property type="evidence" value="ECO:0007669"/>
    <property type="project" value="InterPro"/>
</dbReference>
<proteinExistence type="predicted"/>
<dbReference type="PANTHER" id="PTHR24260">
    <property type="match status" value="1"/>
</dbReference>
<dbReference type="CDD" id="cd00190">
    <property type="entry name" value="Tryp_SPc"/>
    <property type="match status" value="1"/>
</dbReference>
<reference evidence="4" key="1">
    <citation type="submission" date="2022-01" db="EMBL/GenBank/DDBJ databases">
        <authorList>
            <person name="King R."/>
        </authorList>
    </citation>
    <scope>NUCLEOTIDE SEQUENCE</scope>
</reference>
<evidence type="ECO:0000313" key="4">
    <source>
        <dbReference type="EMBL" id="CAH1401232.1"/>
    </source>
</evidence>
<dbReference type="PROSITE" id="PS50240">
    <property type="entry name" value="TRYPSIN_DOM"/>
    <property type="match status" value="2"/>
</dbReference>
<dbReference type="SUPFAM" id="SSF50494">
    <property type="entry name" value="Trypsin-like serine proteases"/>
    <property type="match status" value="2"/>
</dbReference>
<evidence type="ECO:0000313" key="5">
    <source>
        <dbReference type="Proteomes" id="UP001152798"/>
    </source>
</evidence>
<dbReference type="SMART" id="SM00020">
    <property type="entry name" value="Tryp_SPc"/>
    <property type="match status" value="2"/>
</dbReference>
<dbReference type="InterPro" id="IPR001254">
    <property type="entry name" value="Trypsin_dom"/>
</dbReference>
<keyword evidence="2" id="KW-0732">Signal</keyword>
<feature type="chain" id="PRO_5040205659" description="Peptidase S1 domain-containing protein" evidence="2">
    <location>
        <begin position="21"/>
        <end position="630"/>
    </location>
</feature>
<keyword evidence="1" id="KW-1015">Disulfide bond</keyword>
<dbReference type="InterPro" id="IPR018114">
    <property type="entry name" value="TRYPSIN_HIS"/>
</dbReference>
<evidence type="ECO:0000259" key="3">
    <source>
        <dbReference type="PROSITE" id="PS50240"/>
    </source>
</evidence>
<dbReference type="Gene3D" id="2.40.10.10">
    <property type="entry name" value="Trypsin-like serine proteases"/>
    <property type="match status" value="2"/>
</dbReference>
<dbReference type="PANTHER" id="PTHR24260:SF136">
    <property type="entry name" value="GH08193P-RELATED"/>
    <property type="match status" value="1"/>
</dbReference>
<dbReference type="InterPro" id="IPR009003">
    <property type="entry name" value="Peptidase_S1_PA"/>
</dbReference>
<feature type="domain" description="Peptidase S1" evidence="3">
    <location>
        <begin position="43"/>
        <end position="294"/>
    </location>
</feature>
<gene>
    <name evidence="4" type="ORF">NEZAVI_LOCUS10302</name>
</gene>
<dbReference type="InterPro" id="IPR051333">
    <property type="entry name" value="CLIP_Serine_Protease"/>
</dbReference>
<protein>
    <recommendedName>
        <fullName evidence="3">Peptidase S1 domain-containing protein</fullName>
    </recommendedName>
</protein>
<accession>A0A9P0MSQ8</accession>
<dbReference type="InterPro" id="IPR001314">
    <property type="entry name" value="Peptidase_S1A"/>
</dbReference>
<name>A0A9P0MSQ8_NEZVI</name>
<dbReference type="FunFam" id="2.40.10.10:FF:000068">
    <property type="entry name" value="transmembrane protease serine 2"/>
    <property type="match status" value="1"/>
</dbReference>
<dbReference type="GO" id="GO:0006508">
    <property type="term" value="P:proteolysis"/>
    <property type="evidence" value="ECO:0007669"/>
    <property type="project" value="InterPro"/>
</dbReference>
<evidence type="ECO:0000256" key="2">
    <source>
        <dbReference type="SAM" id="SignalP"/>
    </source>
</evidence>
<dbReference type="EMBL" id="OV725081">
    <property type="protein sequence ID" value="CAH1401232.1"/>
    <property type="molecule type" value="Genomic_DNA"/>
</dbReference>
<keyword evidence="5" id="KW-1185">Reference proteome</keyword>
<dbReference type="AlphaFoldDB" id="A0A9P0MSQ8"/>
<dbReference type="Proteomes" id="UP001152798">
    <property type="component" value="Chromosome 5"/>
</dbReference>
<dbReference type="PRINTS" id="PR00722">
    <property type="entry name" value="CHYMOTRYPSIN"/>
</dbReference>
<dbReference type="Pfam" id="PF00089">
    <property type="entry name" value="Trypsin"/>
    <property type="match status" value="2"/>
</dbReference>
<sequence>MVLKVVVRLLLAFFYGQILAFCSLTEIPGCGLRYRTDSHMPTITHGYVTKPSDYPWHVGIYAQYNTEDPPEYICGGSVIHPKLILTAAHCVYDEEIYNISNATFTVITGKYNRSWDYHDSFEKRLKVIDIKVPLAYKGYIQRYAHDIAVLHLNETIKFSSVVIPICISWDSEIEVKELSDVRVVGWGVTEKGTFSNPLLTAQLKYFNFTTCSKRFVHSNFSQYITDDKVCAGLDNGTSVELGDSGGGVIIYKNSTNKEQKHYIIGVVSTKDSITKIVAVTNINKLLPWLKDTVLSFIEKGYCLPLTSKSVELTQCNFNGTKVDCKKPTMPGTKAKLQCKNSFHAEFPYPLYTNTECQKNLTWSPLMDSCLECGKRYRLKDYVPSTKNIKKKQRKVSEFPWHVAVYSKIKGTMTYSCGGTIIHPKVILTAAQCAFLIEPGTTSNPKELFVIAGKYYVKWNKKSRFDQIFQVIRIKVHNTYENGYGGDIAMLELNDTLKISSQVMPACIDWSNKLKLLDKPYVSGLIAGWGRTELGDYSDELRSTEVLMINRTTCNKRLKFPNIPADKWCIISEDGSWLSYGDVGGILFPKYEEGTGEKTYYLYGLISVSIGNDTVAVTNVLSYEYWIQHIF</sequence>
<feature type="domain" description="Peptidase S1" evidence="3">
    <location>
        <begin position="381"/>
        <end position="630"/>
    </location>
</feature>
<dbReference type="PROSITE" id="PS00134">
    <property type="entry name" value="TRYPSIN_HIS"/>
    <property type="match status" value="1"/>
</dbReference>